<dbReference type="Gene3D" id="3.30.559.10">
    <property type="entry name" value="Chloramphenicol acetyltransferase-like domain"/>
    <property type="match status" value="1"/>
</dbReference>
<evidence type="ECO:0000256" key="12">
    <source>
        <dbReference type="ARBA" id="ARBA00033407"/>
    </source>
</evidence>
<keyword evidence="9" id="KW-0012">Acyltransferase</keyword>
<dbReference type="SUPFAM" id="SSF52777">
    <property type="entry name" value="CoA-dependent acyltransferases"/>
    <property type="match status" value="2"/>
</dbReference>
<keyword evidence="8 13" id="KW-0808">Transferase</keyword>
<name>A0A7I7JX47_9MYCO</name>
<dbReference type="OrthoDB" id="3318646at2"/>
<evidence type="ECO:0000256" key="3">
    <source>
        <dbReference type="ARBA" id="ARBA00001907"/>
    </source>
</evidence>
<accession>A0A7I7JX47</accession>
<comment type="catalytic activity">
    <reaction evidence="3">
        <text>2 a mycocerosyl-[mycocerosic acid synthase] + a phthiodiolone = a dimycocerosyl phthiodiolone + 2 holo-[mycocerosic acid synthase].</text>
        <dbReference type="EC" id="2.3.1.282"/>
    </reaction>
</comment>
<evidence type="ECO:0000313" key="13">
    <source>
        <dbReference type="EMBL" id="BBX16447.1"/>
    </source>
</evidence>
<evidence type="ECO:0000256" key="8">
    <source>
        <dbReference type="ARBA" id="ARBA00022679"/>
    </source>
</evidence>
<dbReference type="EMBL" id="AP022563">
    <property type="protein sequence ID" value="BBX16447.1"/>
    <property type="molecule type" value="Genomic_DNA"/>
</dbReference>
<dbReference type="KEGG" id="mdu:MDUV_13070"/>
<evidence type="ECO:0000256" key="1">
    <source>
        <dbReference type="ARBA" id="ARBA00000026"/>
    </source>
</evidence>
<evidence type="ECO:0000256" key="9">
    <source>
        <dbReference type="ARBA" id="ARBA00023315"/>
    </source>
</evidence>
<evidence type="ECO:0000256" key="5">
    <source>
        <dbReference type="ARBA" id="ARBA00012866"/>
    </source>
</evidence>
<dbReference type="Proteomes" id="UP000467006">
    <property type="component" value="Chromosome"/>
</dbReference>
<proteinExistence type="inferred from homology"/>
<protein>
    <recommendedName>
        <fullName evidence="6">Phthiocerol/phthiodiolone dimycocerosyl transferase</fullName>
        <ecNumber evidence="5">2.3.1.282</ecNumber>
    </recommendedName>
    <alternativeName>
        <fullName evidence="12">Acyltransferase PapA5</fullName>
    </alternativeName>
    <alternativeName>
        <fullName evidence="10">Phthiocerol/phthiodiolone O-acyltransferase</fullName>
    </alternativeName>
    <alternativeName>
        <fullName evidence="11">Polyketide synthase-associated protein A5</fullName>
    </alternativeName>
</protein>
<dbReference type="GO" id="GO:0016746">
    <property type="term" value="F:acyltransferase activity"/>
    <property type="evidence" value="ECO:0007669"/>
    <property type="project" value="UniProtKB-KW"/>
</dbReference>
<evidence type="ECO:0000256" key="10">
    <source>
        <dbReference type="ARBA" id="ARBA00030465"/>
    </source>
</evidence>
<dbReference type="InterPro" id="IPR031641">
    <property type="entry name" value="PapA_C"/>
</dbReference>
<gene>
    <name evidence="13" type="primary">papA5</name>
    <name evidence="13" type="ORF">MDUV_13070</name>
</gene>
<dbReference type="RefSeq" id="WP_098004625.1">
    <property type="nucleotide sequence ID" value="NZ_AP022563.1"/>
</dbReference>
<evidence type="ECO:0000313" key="14">
    <source>
        <dbReference type="Proteomes" id="UP000467006"/>
    </source>
</evidence>
<dbReference type="Pfam" id="PF16911">
    <property type="entry name" value="PapA_C"/>
    <property type="match status" value="1"/>
</dbReference>
<comment type="similarity">
    <text evidence="4">Belongs to the acyltransferase PapA5 family.</text>
</comment>
<dbReference type="InterPro" id="IPR023213">
    <property type="entry name" value="CAT-like_dom_sf"/>
</dbReference>
<dbReference type="EC" id="2.3.1.282" evidence="5"/>
<keyword evidence="7" id="KW-0443">Lipid metabolism</keyword>
<evidence type="ECO:0000256" key="11">
    <source>
        <dbReference type="ARBA" id="ARBA00032317"/>
    </source>
</evidence>
<sequence length="416" mass="45773">MFPSSVIRKLARSEEMYAESQNFIGLGATVRGPVDLDAMSTAFDAMLQAHPALGGHLEQDTDGRYAIVVDDLLHPGIEVVELDDPGAEPPPIFFDQTQALVACRVIRRGDETQIVLYIHHSLADGQHQFSLIEKMLANYTDLVTTGTMRPVKVAPAPDSLETVLADRGVEKKGRSGLERLMAAMFTYDLPPSRRAASTETPPYPMRVPMVYCKLSAQDTENLIAFSRSQKLGVNGLLSAAILMAEWQLRDTPKIPVPYVYPVDLRYVLSPPVSATACTNPVGVATYLAEISEHTDPVELARDIVDTFREDLSEGVIQQSMLHFSPQYVGNPPGMPDVVMFTDNGVIPPMRTPPDLELTASHGELYFQVNAGIEIYTSKIFNGQLMVEYHSHGPEPQRSIAAIEALLKRFASMHTPV</sequence>
<dbReference type="Gene3D" id="3.30.559.30">
    <property type="entry name" value="Nonribosomal peptide synthetase, condensation domain"/>
    <property type="match status" value="1"/>
</dbReference>
<comment type="catalytic activity">
    <reaction evidence="1">
        <text>2 a mycocerosyl-[mycocerosic acid synthase] + a phthiocerol = a dimycocerosyl phthiocerol + 2 holo-[mycocerosic acid synthase].</text>
        <dbReference type="EC" id="2.3.1.282"/>
    </reaction>
</comment>
<organism evidence="13 14">
    <name type="scientific">Mycolicibacterium duvalii</name>
    <dbReference type="NCBI Taxonomy" id="39688"/>
    <lineage>
        <taxon>Bacteria</taxon>
        <taxon>Bacillati</taxon>
        <taxon>Actinomycetota</taxon>
        <taxon>Actinomycetes</taxon>
        <taxon>Mycobacteriales</taxon>
        <taxon>Mycobacteriaceae</taxon>
        <taxon>Mycolicibacterium</taxon>
    </lineage>
</organism>
<evidence type="ECO:0000256" key="7">
    <source>
        <dbReference type="ARBA" id="ARBA00022516"/>
    </source>
</evidence>
<evidence type="ECO:0000256" key="6">
    <source>
        <dbReference type="ARBA" id="ARBA00013449"/>
    </source>
</evidence>
<keyword evidence="7" id="KW-0444">Lipid biosynthesis</keyword>
<evidence type="ECO:0000256" key="4">
    <source>
        <dbReference type="ARBA" id="ARBA00006558"/>
    </source>
</evidence>
<dbReference type="AlphaFoldDB" id="A0A7I7JX47"/>
<evidence type="ECO:0000256" key="2">
    <source>
        <dbReference type="ARBA" id="ARBA00000625"/>
    </source>
</evidence>
<reference evidence="13 14" key="1">
    <citation type="journal article" date="2019" name="Emerg. Microbes Infect.">
        <title>Comprehensive subspecies identification of 175 nontuberculous mycobacteria species based on 7547 genomic profiles.</title>
        <authorList>
            <person name="Matsumoto Y."/>
            <person name="Kinjo T."/>
            <person name="Motooka D."/>
            <person name="Nabeya D."/>
            <person name="Jung N."/>
            <person name="Uechi K."/>
            <person name="Horii T."/>
            <person name="Iida T."/>
            <person name="Fujita J."/>
            <person name="Nakamura S."/>
        </authorList>
    </citation>
    <scope>NUCLEOTIDE SEQUENCE [LARGE SCALE GENOMIC DNA]</scope>
    <source>
        <strain evidence="13 14">JCM 6396</strain>
    </source>
</reference>
<keyword evidence="14" id="KW-1185">Reference proteome</keyword>
<comment type="catalytic activity">
    <reaction evidence="2">
        <text>2 a mycocerosyl-[mycocerosic acid synthase] + a phenolphthiocerol = a dimycocerosyl phenolphthiocerol + 2 holo-[mycocerosic acid synthase].</text>
        <dbReference type="EC" id="2.3.1.282"/>
    </reaction>
</comment>